<comment type="function">
    <text evidence="10">NADPH-dependent reductase which is a central component of the cytosolic iron-sulfur (Fe-S) protein assembly (CIA) machinery. Transfers electrons from NADPH via its FAD and FMN prosthetic groups to the [2Fe-2S] cluster of CIAPIN1, another key component of the CIA machinery. In turn, this reduced cluster provides electrons for assembly of cytosolic iron-sulfur cluster proteins. It can also reduce the [2Fe-2S] cluster of CISD1 and activate this protein implicated in Fe/S cluster repair. In vitro can fully activate methionine synthase/MTR in the presence of soluble cytochrome b5/CYB5A.</text>
</comment>
<feature type="domain" description="Flavodoxin-like" evidence="13">
    <location>
        <begin position="6"/>
        <end position="150"/>
    </location>
</feature>
<dbReference type="PROSITE" id="PS51384">
    <property type="entry name" value="FAD_FR"/>
    <property type="match status" value="1"/>
</dbReference>
<sequence>MSKPCLLVLYGSQTGTAQDTAQRIARQAQRRQLQVRVLPLDNYNVANLISESLVVFVCSTTGQGDPPDNMKIFWRFLFKKSLPVGSLSRLDCAILGLGDSSYPKFNFVAKKLHKRLLQLGASILLPVGLADDQHDLGSDAVIDPWLTSFWEKVFALYPSLADLIPLREDDPLPPTHTFHFLDDVKEKMDGRLRILTEQTVPSQSHPFSARLVSNRRVTDMSHFQDVRHIEFDITGSNIEFAAGDVVMMFPCNTPQDVQQFCQLLRLDPEARFTLRATDNTADTGLFQTRLPQPCTVRHLVESFLDIGAVPRRSFFELLSTFATNEIEQQKLLEFSSAAGQDELHSYCNRPRRTALEVLTDFPHTTAEIKVDYLLDLFPEIQPRSFSIASSLQAHPHRLQILVAVVHYKTKMYKPRRGLCSSWLASMDPAQGEVYVPQWVKKGTLKFPKEKNTPVIMAGPGTGVAPFRSALQERMAEGKNANILFFGCRSETKDFYFRSEWEDMIKTGHLTLITAFSRDQEEKVYVQDRVRENAELLWDLIANRSACIYIAGNAKQMPTSVCNALKELFQQEGGMSSADASQMLTNMERTGQFQSETWS</sequence>
<dbReference type="GO" id="GO:0016226">
    <property type="term" value="P:iron-sulfur cluster assembly"/>
    <property type="evidence" value="ECO:0007669"/>
    <property type="project" value="UniProtKB-UniRule"/>
</dbReference>
<evidence type="ECO:0000256" key="11">
    <source>
        <dbReference type="ARBA" id="ARBA00063044"/>
    </source>
</evidence>
<dbReference type="PROSITE" id="PS50902">
    <property type="entry name" value="FLAVODOXIN_LIKE"/>
    <property type="match status" value="1"/>
</dbReference>
<dbReference type="InterPro" id="IPR003097">
    <property type="entry name" value="CysJ-like_FAD-binding"/>
</dbReference>
<evidence type="ECO:0000256" key="12">
    <source>
        <dbReference type="HAMAP-Rule" id="MF_03178"/>
    </source>
</evidence>
<dbReference type="GO" id="GO:0016651">
    <property type="term" value="F:oxidoreductase activity, acting on NAD(P)H"/>
    <property type="evidence" value="ECO:0007669"/>
    <property type="project" value="UniProtKB-UniRule"/>
</dbReference>
<dbReference type="PANTHER" id="PTHR19384">
    <property type="entry name" value="NITRIC OXIDE SYNTHASE-RELATED"/>
    <property type="match status" value="1"/>
</dbReference>
<dbReference type="HAMAP" id="MF_03178">
    <property type="entry name" value="NDOR1"/>
    <property type="match status" value="1"/>
</dbReference>
<dbReference type="GO" id="GO:0160246">
    <property type="term" value="F:NADPH-iron-sulfur [2Fe-2S] protein oxidoreductase activity"/>
    <property type="evidence" value="ECO:0007669"/>
    <property type="project" value="InterPro"/>
</dbReference>
<dbReference type="InterPro" id="IPR001433">
    <property type="entry name" value="OxRdtase_FAD/NAD-bd"/>
</dbReference>
<dbReference type="Pfam" id="PF00667">
    <property type="entry name" value="FAD_binding_1"/>
    <property type="match status" value="1"/>
</dbReference>
<dbReference type="GeneTree" id="ENSGT00930000151050"/>
<reference evidence="15" key="1">
    <citation type="submission" date="2025-08" db="UniProtKB">
        <authorList>
            <consortium name="Ensembl"/>
        </authorList>
    </citation>
    <scope>IDENTIFICATION</scope>
</reference>
<feature type="binding site" evidence="12">
    <location>
        <begin position="97"/>
        <end position="106"/>
    </location>
    <ligand>
        <name>FMN</name>
        <dbReference type="ChEBI" id="CHEBI:58210"/>
    </ligand>
</feature>
<dbReference type="GO" id="GO:0048471">
    <property type="term" value="C:perinuclear region of cytoplasm"/>
    <property type="evidence" value="ECO:0007669"/>
    <property type="project" value="UniProtKB-SubCell"/>
</dbReference>
<dbReference type="Pfam" id="PF00175">
    <property type="entry name" value="NAD_binding_1"/>
    <property type="match status" value="1"/>
</dbReference>
<dbReference type="GO" id="GO:0050661">
    <property type="term" value="F:NADP binding"/>
    <property type="evidence" value="ECO:0007669"/>
    <property type="project" value="UniProtKB-UniRule"/>
</dbReference>
<dbReference type="SUPFAM" id="SSF52343">
    <property type="entry name" value="Ferredoxin reductase-like, C-terminal NADP-linked domain"/>
    <property type="match status" value="1"/>
</dbReference>
<feature type="binding site" evidence="12">
    <location>
        <begin position="516"/>
        <end position="517"/>
    </location>
    <ligand>
        <name>NADP(+)</name>
        <dbReference type="ChEBI" id="CHEBI:58349"/>
    </ligand>
</feature>
<organism evidence="15 16">
    <name type="scientific">Cyclopterus lumpus</name>
    <name type="common">Lumpsucker</name>
    <dbReference type="NCBI Taxonomy" id="8103"/>
    <lineage>
        <taxon>Eukaryota</taxon>
        <taxon>Metazoa</taxon>
        <taxon>Chordata</taxon>
        <taxon>Craniata</taxon>
        <taxon>Vertebrata</taxon>
        <taxon>Euteleostomi</taxon>
        <taxon>Actinopterygii</taxon>
        <taxon>Neopterygii</taxon>
        <taxon>Teleostei</taxon>
        <taxon>Neoteleostei</taxon>
        <taxon>Acanthomorphata</taxon>
        <taxon>Eupercaria</taxon>
        <taxon>Perciformes</taxon>
        <taxon>Cottioidei</taxon>
        <taxon>Cottales</taxon>
        <taxon>Cyclopteridae</taxon>
        <taxon>Cyclopterus</taxon>
    </lineage>
</organism>
<evidence type="ECO:0000256" key="8">
    <source>
        <dbReference type="ARBA" id="ARBA00023002"/>
    </source>
</evidence>
<dbReference type="InterPro" id="IPR001094">
    <property type="entry name" value="Flavdoxin-like"/>
</dbReference>
<comment type="similarity">
    <text evidence="12">In the C-terminal section; belongs to the flavoprotein pyridine nucleotide cytochrome reductase family.</text>
</comment>
<comment type="similarity">
    <text evidence="12">Belongs to the NADPH-dependent diflavin oxidoreductase NDOR1 family.</text>
</comment>
<comment type="subunit">
    <text evidence="11">Interacts with CIAPIN1; as part of the cytosolic iron-sulfur (Fe-S) protein assembly (CIA) machinery. Interacts with DCPS.</text>
</comment>
<reference evidence="15" key="2">
    <citation type="submission" date="2025-09" db="UniProtKB">
        <authorList>
            <consortium name="Ensembl"/>
        </authorList>
    </citation>
    <scope>IDENTIFICATION</scope>
</reference>
<feature type="domain" description="FAD-binding FR-type" evidence="14">
    <location>
        <begin position="204"/>
        <end position="447"/>
    </location>
</feature>
<keyword evidence="3 12" id="KW-0963">Cytoplasm</keyword>
<feature type="binding site" evidence="12">
    <location>
        <position position="597"/>
    </location>
    <ligand>
        <name>FAD</name>
        <dbReference type="ChEBI" id="CHEBI:57692"/>
    </ligand>
</feature>
<evidence type="ECO:0000256" key="3">
    <source>
        <dbReference type="ARBA" id="ARBA00022490"/>
    </source>
</evidence>
<dbReference type="SUPFAM" id="SSF52218">
    <property type="entry name" value="Flavoproteins"/>
    <property type="match status" value="1"/>
</dbReference>
<dbReference type="Gene3D" id="3.40.50.80">
    <property type="entry name" value="Nucleotide-binding domain of ferredoxin-NADP reductase (FNR) module"/>
    <property type="match status" value="1"/>
</dbReference>
<dbReference type="AlphaFoldDB" id="A0A8C3G9N6"/>
<dbReference type="InterPro" id="IPR008254">
    <property type="entry name" value="Flavodoxin/NO_synth"/>
</dbReference>
<dbReference type="InterPro" id="IPR017927">
    <property type="entry name" value="FAD-bd_FR_type"/>
</dbReference>
<dbReference type="InterPro" id="IPR039261">
    <property type="entry name" value="FNR_nucleotide-bd"/>
</dbReference>
<keyword evidence="16" id="KW-1185">Reference proteome</keyword>
<dbReference type="FunFam" id="3.40.50.80:FF:000030">
    <property type="entry name" value="NADPH-dependent diflavin oxidoreductase 1"/>
    <property type="match status" value="1"/>
</dbReference>
<keyword evidence="5 12" id="KW-0288">FMN</keyword>
<gene>
    <name evidence="12" type="primary">NDOR1</name>
    <name evidence="15" type="synonym">ndor1</name>
</gene>
<keyword evidence="6 12" id="KW-0274">FAD</keyword>
<dbReference type="Gene3D" id="1.20.990.10">
    <property type="entry name" value="NADPH-cytochrome p450 Reductase, Chain A, domain 3"/>
    <property type="match status" value="1"/>
</dbReference>
<dbReference type="InterPro" id="IPR017938">
    <property type="entry name" value="Riboflavin_synthase-like_b-brl"/>
</dbReference>
<dbReference type="GO" id="GO:0050660">
    <property type="term" value="F:flavin adenine dinucleotide binding"/>
    <property type="evidence" value="ECO:0007669"/>
    <property type="project" value="UniProtKB-UniRule"/>
</dbReference>
<dbReference type="GO" id="GO:0005829">
    <property type="term" value="C:cytosol"/>
    <property type="evidence" value="ECO:0007669"/>
    <property type="project" value="UniProtKB-ARBA"/>
</dbReference>
<evidence type="ECO:0000256" key="7">
    <source>
        <dbReference type="ARBA" id="ARBA00022857"/>
    </source>
</evidence>
<feature type="binding site" evidence="12">
    <location>
        <begin position="383"/>
        <end position="386"/>
    </location>
    <ligand>
        <name>FAD</name>
        <dbReference type="ChEBI" id="CHEBI:57692"/>
    </ligand>
</feature>
<feature type="binding site" evidence="12">
    <location>
        <begin position="59"/>
        <end position="62"/>
    </location>
    <ligand>
        <name>FMN</name>
        <dbReference type="ChEBI" id="CHEBI:58210"/>
    </ligand>
</feature>
<feature type="binding site" evidence="12">
    <location>
        <begin position="522"/>
        <end position="526"/>
    </location>
    <ligand>
        <name>NADP(+)</name>
        <dbReference type="ChEBI" id="CHEBI:58349"/>
    </ligand>
</feature>
<keyword evidence="4 12" id="KW-0285">Flavoprotein</keyword>
<dbReference type="Pfam" id="PF00258">
    <property type="entry name" value="Flavodoxin_1"/>
    <property type="match status" value="1"/>
</dbReference>
<protein>
    <recommendedName>
        <fullName evidence="12">NADPH-dependent diflavin oxidoreductase 1</fullName>
        <ecNumber evidence="12">1.18.1.-</ecNumber>
    </recommendedName>
    <alternativeName>
        <fullName evidence="12">NADPH-dependent FMN and FAD-containing oxidoreductase</fullName>
    </alternativeName>
</protein>
<dbReference type="Ensembl" id="ENSCLMT00005046416.1">
    <property type="protein sequence ID" value="ENSCLMP00005044843.1"/>
    <property type="gene ID" value="ENSCLMG00005020688.1"/>
</dbReference>
<dbReference type="PRINTS" id="PR00369">
    <property type="entry name" value="FLAVODOXIN"/>
</dbReference>
<evidence type="ECO:0000259" key="13">
    <source>
        <dbReference type="PROSITE" id="PS50902"/>
    </source>
</evidence>
<evidence type="ECO:0000256" key="5">
    <source>
        <dbReference type="ARBA" id="ARBA00022643"/>
    </source>
</evidence>
<evidence type="ECO:0000256" key="9">
    <source>
        <dbReference type="ARBA" id="ARBA00052174"/>
    </source>
</evidence>
<comment type="similarity">
    <text evidence="12">In the N-terminal section; belongs to the flavodoxin family.</text>
</comment>
<dbReference type="PRINTS" id="PR00371">
    <property type="entry name" value="FPNCR"/>
</dbReference>
<evidence type="ECO:0000256" key="1">
    <source>
        <dbReference type="ARBA" id="ARBA00001917"/>
    </source>
</evidence>
<dbReference type="Proteomes" id="UP000694565">
    <property type="component" value="Unplaced"/>
</dbReference>
<comment type="cofactor">
    <cofactor evidence="1 12">
        <name>FMN</name>
        <dbReference type="ChEBI" id="CHEBI:58210"/>
    </cofactor>
</comment>
<dbReference type="EC" id="1.18.1.-" evidence="12"/>
<feature type="binding site" evidence="12">
    <location>
        <begin position="417"/>
        <end position="420"/>
    </location>
    <ligand>
        <name>FAD</name>
        <dbReference type="ChEBI" id="CHEBI:57692"/>
    </ligand>
</feature>
<evidence type="ECO:0000256" key="6">
    <source>
        <dbReference type="ARBA" id="ARBA00022827"/>
    </source>
</evidence>
<evidence type="ECO:0000256" key="4">
    <source>
        <dbReference type="ARBA" id="ARBA00022630"/>
    </source>
</evidence>
<evidence type="ECO:0000256" key="10">
    <source>
        <dbReference type="ARBA" id="ARBA00059862"/>
    </source>
</evidence>
<proteinExistence type="inferred from homology"/>
<feature type="binding site" evidence="12">
    <location>
        <position position="461"/>
    </location>
    <ligand>
        <name>NADP(+)</name>
        <dbReference type="ChEBI" id="CHEBI:58349"/>
    </ligand>
</feature>
<dbReference type="InterPro" id="IPR023173">
    <property type="entry name" value="NADPH_Cyt_P450_Rdtase_alpha"/>
</dbReference>
<comment type="caution">
    <text evidence="12">Lacks conserved residue(s) required for the propagation of feature annotation.</text>
</comment>
<keyword evidence="8 12" id="KW-0560">Oxidoreductase</keyword>
<evidence type="ECO:0000313" key="15">
    <source>
        <dbReference type="Ensembl" id="ENSCLMP00005044843.1"/>
    </source>
</evidence>
<feature type="binding site" evidence="12">
    <location>
        <begin position="12"/>
        <end position="17"/>
    </location>
    <ligand>
        <name>FMN</name>
        <dbReference type="ChEBI" id="CHEBI:58210"/>
    </ligand>
</feature>
<evidence type="ECO:0000313" key="16">
    <source>
        <dbReference type="Proteomes" id="UP000694565"/>
    </source>
</evidence>
<accession>A0A8C3G9N6</accession>
<dbReference type="InterPro" id="IPR028879">
    <property type="entry name" value="NDOR1"/>
</dbReference>
<dbReference type="InterPro" id="IPR029039">
    <property type="entry name" value="Flavoprotein-like_sf"/>
</dbReference>
<comment type="catalytic activity">
    <reaction evidence="9">
        <text>2 oxidized [2Fe-2S]-[protein] + NADPH = 2 reduced [2Fe-2S]-[protein] + NADP(+) + H(+)</text>
        <dbReference type="Rhea" id="RHEA:67716"/>
        <dbReference type="Rhea" id="RHEA-COMP:17327"/>
        <dbReference type="Rhea" id="RHEA-COMP:17328"/>
        <dbReference type="ChEBI" id="CHEBI:15378"/>
        <dbReference type="ChEBI" id="CHEBI:33737"/>
        <dbReference type="ChEBI" id="CHEBI:33738"/>
        <dbReference type="ChEBI" id="CHEBI:57783"/>
        <dbReference type="ChEBI" id="CHEBI:58349"/>
    </reaction>
    <physiologicalReaction direction="left-to-right" evidence="9">
        <dbReference type="Rhea" id="RHEA:67717"/>
    </physiologicalReaction>
</comment>
<dbReference type="GO" id="GO:0005634">
    <property type="term" value="C:nucleus"/>
    <property type="evidence" value="ECO:0007669"/>
    <property type="project" value="UniProtKB-ARBA"/>
</dbReference>
<feature type="binding site" evidence="12">
    <location>
        <position position="351"/>
    </location>
    <ligand>
        <name>FAD</name>
        <dbReference type="ChEBI" id="CHEBI:57692"/>
    </ligand>
</feature>
<dbReference type="FunFam" id="3.40.50.360:FF:000015">
    <property type="entry name" value="NADPH-dependent diflavin oxidoreductase 1"/>
    <property type="match status" value="1"/>
</dbReference>
<comment type="cofactor">
    <cofactor evidence="2 12">
        <name>FAD</name>
        <dbReference type="ChEBI" id="CHEBI:57692"/>
    </cofactor>
</comment>
<name>A0A8C3G9N6_CYCLU</name>
<keyword evidence="7 12" id="KW-0521">NADP</keyword>
<evidence type="ECO:0000256" key="2">
    <source>
        <dbReference type="ARBA" id="ARBA00001974"/>
    </source>
</evidence>
<dbReference type="Gene3D" id="2.40.30.10">
    <property type="entry name" value="Translation factors"/>
    <property type="match status" value="1"/>
</dbReference>
<dbReference type="SUPFAM" id="SSF63380">
    <property type="entry name" value="Riboflavin synthase domain-like"/>
    <property type="match status" value="1"/>
</dbReference>
<feature type="binding site" evidence="12">
    <location>
        <position position="132"/>
    </location>
    <ligand>
        <name>FMN</name>
        <dbReference type="ChEBI" id="CHEBI:58210"/>
    </ligand>
</feature>
<dbReference type="InterPro" id="IPR001709">
    <property type="entry name" value="Flavoprot_Pyr_Nucl_cyt_Rdtase"/>
</dbReference>
<dbReference type="Gene3D" id="3.40.50.360">
    <property type="match status" value="1"/>
</dbReference>
<comment type="subcellular location">
    <subcellularLocation>
        <location evidence="12">Cytoplasm</location>
        <location evidence="12">Perinuclear region</location>
    </subcellularLocation>
    <text evidence="12">Concentrated in perinuclear structure.</text>
</comment>
<dbReference type="GO" id="GO:0010181">
    <property type="term" value="F:FMN binding"/>
    <property type="evidence" value="ECO:0007669"/>
    <property type="project" value="UniProtKB-UniRule"/>
</dbReference>
<evidence type="ECO:0000259" key="14">
    <source>
        <dbReference type="PROSITE" id="PS51384"/>
    </source>
</evidence>
<dbReference type="FunFam" id="1.20.990.10:FF:000008">
    <property type="entry name" value="NADPH-dependent diflavin oxidoreductase 1"/>
    <property type="match status" value="1"/>
</dbReference>
<dbReference type="PANTHER" id="PTHR19384:SF10">
    <property type="entry name" value="NADPH-DEPENDENT DIFLAVIN OXIDOREDUCTASE 1"/>
    <property type="match status" value="1"/>
</dbReference>